<dbReference type="PANTHER" id="PTHR10974:SF1">
    <property type="entry name" value="FI08016P-RELATED"/>
    <property type="match status" value="1"/>
</dbReference>
<reference evidence="1 2" key="1">
    <citation type="submission" date="2016-11" db="EMBL/GenBank/DDBJ databases">
        <title>The macronuclear genome of Stentor coeruleus: a giant cell with tiny introns.</title>
        <authorList>
            <person name="Slabodnick M."/>
            <person name="Ruby J.G."/>
            <person name="Reiff S.B."/>
            <person name="Swart E.C."/>
            <person name="Gosai S."/>
            <person name="Prabakaran S."/>
            <person name="Witkowska E."/>
            <person name="Larue G.E."/>
            <person name="Fisher S."/>
            <person name="Freeman R.M."/>
            <person name="Gunawardena J."/>
            <person name="Chu W."/>
            <person name="Stover N.A."/>
            <person name="Gregory B.D."/>
            <person name="Nowacki M."/>
            <person name="Derisi J."/>
            <person name="Roy S.W."/>
            <person name="Marshall W.F."/>
            <person name="Sood P."/>
        </authorList>
    </citation>
    <scope>NUCLEOTIDE SEQUENCE [LARGE SCALE GENOMIC DNA]</scope>
    <source>
        <strain evidence="1">WM001</strain>
    </source>
</reference>
<organism evidence="1 2">
    <name type="scientific">Stentor coeruleus</name>
    <dbReference type="NCBI Taxonomy" id="5963"/>
    <lineage>
        <taxon>Eukaryota</taxon>
        <taxon>Sar</taxon>
        <taxon>Alveolata</taxon>
        <taxon>Ciliophora</taxon>
        <taxon>Postciliodesmatophora</taxon>
        <taxon>Heterotrichea</taxon>
        <taxon>Heterotrichida</taxon>
        <taxon>Stentoridae</taxon>
        <taxon>Stentor</taxon>
    </lineage>
</organism>
<dbReference type="OrthoDB" id="413313at2759"/>
<name>A0A1R2CBQ0_9CILI</name>
<evidence type="ECO:0000313" key="1">
    <source>
        <dbReference type="EMBL" id="OMJ86429.1"/>
    </source>
</evidence>
<protein>
    <submittedName>
        <fullName evidence="1">Uncharacterized protein</fullName>
    </submittedName>
</protein>
<proteinExistence type="predicted"/>
<accession>A0A1R2CBQ0</accession>
<dbReference type="Proteomes" id="UP000187209">
    <property type="component" value="Unassembled WGS sequence"/>
</dbReference>
<dbReference type="GO" id="GO:0005615">
    <property type="term" value="C:extracellular space"/>
    <property type="evidence" value="ECO:0007669"/>
    <property type="project" value="TreeGrafter"/>
</dbReference>
<comment type="caution">
    <text evidence="1">The sequence shown here is derived from an EMBL/GenBank/DDBJ whole genome shotgun (WGS) entry which is preliminary data.</text>
</comment>
<gene>
    <name evidence="1" type="ORF">SteCoe_12008</name>
</gene>
<keyword evidence="2" id="KW-1185">Reference proteome</keyword>
<dbReference type="InterPro" id="IPR004245">
    <property type="entry name" value="DUF229"/>
</dbReference>
<dbReference type="EMBL" id="MPUH01000205">
    <property type="protein sequence ID" value="OMJ86429.1"/>
    <property type="molecule type" value="Genomic_DNA"/>
</dbReference>
<dbReference type="Pfam" id="PF02995">
    <property type="entry name" value="DUF229"/>
    <property type="match status" value="1"/>
</dbReference>
<dbReference type="AlphaFoldDB" id="A0A1R2CBQ0"/>
<dbReference type="PANTHER" id="PTHR10974">
    <property type="entry name" value="FI08016P-RELATED"/>
    <property type="match status" value="1"/>
</dbReference>
<evidence type="ECO:0000313" key="2">
    <source>
        <dbReference type="Proteomes" id="UP000187209"/>
    </source>
</evidence>
<sequence>MQKEKSGKSIDEIPLIPNNEFIYDPDDFQIDDTDKLKNLDLWCKPDSFGYTIERGNEIFPYHGYPKCSQVNGQMDTYAHIDRENNEVYMNCPENTNQEIIIGPYDNSKIIYREEGHKKWKTKEYKDPISATGVEFVLGKCKKDDGLFLQGDMNPIFNKTAYEKALKKVEGKPKIVYFLTLDSLSRRHFFRKLPTVINFMNDLNKNSSYSVFDFKLHNNMADTSPRNQVPIFSGDNTYSEYKIKNKNQDILKEKSLWYKLREKGYISYLGFEDCDGSFLNYIGRYPDVEYSAGPFYCAVETFTESGFRKENTVQRCIGGHQTHYFILNFTDTIVDMNYGANLMLYNHLNAAHEYTGQHAETLNDDITEYLQNFIKKYGKDYELLIFLQADHGMRYGAFFHELDAYQENKLPAFFLIASKSLLEKYPYSYHTLTINTERLTSKMDYRKTVLAMENIIEESVKSVDLFSETASKSRTCTQMGIRPWDCACLKMIEIKKPSKKIKNLVEFLKDYAENLINSQSYSFNKYPQGKVCKKIHLDDVEKIYHTGINNVEELYKLEITSETRENLKFQITYSLVSDGKYMEATKRRYRYESTSYLHYPIKIRILAISRMDTYAGPCELIARNAGIVPELCACQEA</sequence>